<evidence type="ECO:0000313" key="2">
    <source>
        <dbReference type="Proteomes" id="UP000828048"/>
    </source>
</evidence>
<accession>A0ACB7Y5W6</accession>
<gene>
    <name evidence="1" type="ORF">Vadar_008258</name>
</gene>
<proteinExistence type="predicted"/>
<dbReference type="EMBL" id="CM037157">
    <property type="protein sequence ID" value="KAH7848805.1"/>
    <property type="molecule type" value="Genomic_DNA"/>
</dbReference>
<comment type="caution">
    <text evidence="1">The sequence shown here is derived from an EMBL/GenBank/DDBJ whole genome shotgun (WGS) entry which is preliminary data.</text>
</comment>
<dbReference type="Proteomes" id="UP000828048">
    <property type="component" value="Chromosome 7"/>
</dbReference>
<protein>
    <submittedName>
        <fullName evidence="1">Uncharacterized protein</fullName>
    </submittedName>
</protein>
<name>A0ACB7Y5W6_9ERIC</name>
<sequence>MVVPYVLLVREGDISLPTTTNTTSDMTSPNGSGSTPLAINPETHEIQEIVQILSCTVVVPLVLPFKPALVWASVPMGERHISQPTTTYTESYMTSHYGSGWCHKHGKLLLVYAYMPNGSLDRHLFSDGDNKPLSWNLRYKIISEVASALHYLHNEFDQRVVHRNINLKHIMLDSKFNARLGDLGLSQALHKEKGSYEAYEDNVAGPYGYIAPECFRTGHTDLSDVYSFGIVLLEVGCGWRGNGRPGTEDDEIIFLLEWVWDMYCEGQLLEVVDKRLGEDYVVEEAQRILLLGLACSHPIASERPKTQEIVQILSGSMAVPQVRPFKPPFISPPRPAEEEDIISLSDGVEYNSLTTTSDGSGWTHMATNEETQRPYAYTDFSLI</sequence>
<organism evidence="1 2">
    <name type="scientific">Vaccinium darrowii</name>
    <dbReference type="NCBI Taxonomy" id="229202"/>
    <lineage>
        <taxon>Eukaryota</taxon>
        <taxon>Viridiplantae</taxon>
        <taxon>Streptophyta</taxon>
        <taxon>Embryophyta</taxon>
        <taxon>Tracheophyta</taxon>
        <taxon>Spermatophyta</taxon>
        <taxon>Magnoliopsida</taxon>
        <taxon>eudicotyledons</taxon>
        <taxon>Gunneridae</taxon>
        <taxon>Pentapetalae</taxon>
        <taxon>asterids</taxon>
        <taxon>Ericales</taxon>
        <taxon>Ericaceae</taxon>
        <taxon>Vaccinioideae</taxon>
        <taxon>Vaccinieae</taxon>
        <taxon>Vaccinium</taxon>
    </lineage>
</organism>
<evidence type="ECO:0000313" key="1">
    <source>
        <dbReference type="EMBL" id="KAH7848805.1"/>
    </source>
</evidence>
<reference evidence="1 2" key="1">
    <citation type="journal article" date="2021" name="Hortic Res">
        <title>High-quality reference genome and annotation aids understanding of berry development for evergreen blueberry (Vaccinium darrowii).</title>
        <authorList>
            <person name="Yu J."/>
            <person name="Hulse-Kemp A.M."/>
            <person name="Babiker E."/>
            <person name="Staton M."/>
        </authorList>
    </citation>
    <scope>NUCLEOTIDE SEQUENCE [LARGE SCALE GENOMIC DNA]</scope>
    <source>
        <strain evidence="2">cv. NJ 8807/NJ 8810</strain>
        <tissue evidence="1">Young leaf</tissue>
    </source>
</reference>
<keyword evidence="2" id="KW-1185">Reference proteome</keyword>